<evidence type="ECO:0000313" key="3">
    <source>
        <dbReference type="Proteomes" id="UP000266292"/>
    </source>
</evidence>
<dbReference type="OrthoDB" id="886988at2"/>
<reference evidence="3" key="1">
    <citation type="submission" date="2017-05" db="EMBL/GenBank/DDBJ databases">
        <authorList>
            <person name="Ray J."/>
            <person name="Price M."/>
            <person name="Deutschbauer A."/>
        </authorList>
    </citation>
    <scope>NUCLEOTIDE SEQUENCE [LARGE SCALE GENOMIC DNA]</scope>
    <source>
        <strain evidence="3">DSM 19842</strain>
    </source>
</reference>
<feature type="signal peptide" evidence="1">
    <location>
        <begin position="1"/>
        <end position="20"/>
    </location>
</feature>
<dbReference type="KEGG" id="pact:CA264_04440"/>
<gene>
    <name evidence="2" type="ORF">CA264_04440</name>
</gene>
<keyword evidence="1" id="KW-0732">Signal</keyword>
<proteinExistence type="predicted"/>
<dbReference type="Proteomes" id="UP000266292">
    <property type="component" value="Chromosome"/>
</dbReference>
<keyword evidence="3" id="KW-1185">Reference proteome</keyword>
<evidence type="ECO:0000313" key="2">
    <source>
        <dbReference type="EMBL" id="ARS34749.1"/>
    </source>
</evidence>
<dbReference type="EMBL" id="CP021235">
    <property type="protein sequence ID" value="ARS34749.1"/>
    <property type="molecule type" value="Genomic_DNA"/>
</dbReference>
<dbReference type="RefSeq" id="WP_025604953.1">
    <property type="nucleotide sequence ID" value="NZ_CP021235.1"/>
</dbReference>
<evidence type="ECO:0008006" key="4">
    <source>
        <dbReference type="Google" id="ProtNLM"/>
    </source>
</evidence>
<dbReference type="AlphaFoldDB" id="A0A1X9YPF7"/>
<name>A0A1X9YPF7_9BACT</name>
<protein>
    <recommendedName>
        <fullName evidence="4">DUF4177 domain-containing protein</fullName>
    </recommendedName>
</protein>
<accession>A0A1X9YPF7</accession>
<feature type="chain" id="PRO_5010985064" description="DUF4177 domain-containing protein" evidence="1">
    <location>
        <begin position="21"/>
        <end position="121"/>
    </location>
</feature>
<organism evidence="2 3">
    <name type="scientific">Pontibacter actiniarum</name>
    <dbReference type="NCBI Taxonomy" id="323450"/>
    <lineage>
        <taxon>Bacteria</taxon>
        <taxon>Pseudomonadati</taxon>
        <taxon>Bacteroidota</taxon>
        <taxon>Cytophagia</taxon>
        <taxon>Cytophagales</taxon>
        <taxon>Hymenobacteraceae</taxon>
        <taxon>Pontibacter</taxon>
    </lineage>
</organism>
<evidence type="ECO:0000256" key="1">
    <source>
        <dbReference type="SAM" id="SignalP"/>
    </source>
</evidence>
<dbReference type="STRING" id="709015.GCA_000472485_00884"/>
<sequence length="121" mass="13331">MKQTLVLLLLAFGLNLTAQAQGQAPAEPPGQVNSQTYEYVKVFVQSKLIRNGYTANLINGRSDDGNSIVDATGKTQEFSSTEAILNHLGSQGWEFVAYVPDDEGKLSPRRYLMRRLTNSPL</sequence>